<gene>
    <name evidence="3" type="ORF">Ari01nite_97430</name>
</gene>
<evidence type="ECO:0000313" key="3">
    <source>
        <dbReference type="EMBL" id="GIF02279.1"/>
    </source>
</evidence>
<evidence type="ECO:0000256" key="1">
    <source>
        <dbReference type="SAM" id="MobiDB-lite"/>
    </source>
</evidence>
<feature type="transmembrane region" description="Helical" evidence="2">
    <location>
        <begin position="120"/>
        <end position="139"/>
    </location>
</feature>
<keyword evidence="2" id="KW-1133">Transmembrane helix</keyword>
<proteinExistence type="predicted"/>
<accession>A0A919N026</accession>
<keyword evidence="2" id="KW-0472">Membrane</keyword>
<evidence type="ECO:0008006" key="5">
    <source>
        <dbReference type="Google" id="ProtNLM"/>
    </source>
</evidence>
<evidence type="ECO:0000313" key="4">
    <source>
        <dbReference type="Proteomes" id="UP000636960"/>
    </source>
</evidence>
<dbReference type="Proteomes" id="UP000636960">
    <property type="component" value="Unassembled WGS sequence"/>
</dbReference>
<reference evidence="3" key="1">
    <citation type="submission" date="2021-01" db="EMBL/GenBank/DDBJ databases">
        <title>Whole genome shotgun sequence of Actinoplanes rishiriensis NBRC 108556.</title>
        <authorList>
            <person name="Komaki H."/>
            <person name="Tamura T."/>
        </authorList>
    </citation>
    <scope>NUCLEOTIDE SEQUENCE</scope>
    <source>
        <strain evidence="3">NBRC 108556</strain>
    </source>
</reference>
<evidence type="ECO:0000256" key="2">
    <source>
        <dbReference type="SAM" id="Phobius"/>
    </source>
</evidence>
<feature type="transmembrane region" description="Helical" evidence="2">
    <location>
        <begin position="90"/>
        <end position="108"/>
    </location>
</feature>
<keyword evidence="4" id="KW-1185">Reference proteome</keyword>
<name>A0A919N026_9ACTN</name>
<protein>
    <recommendedName>
        <fullName evidence="5">Holin</fullName>
    </recommendedName>
</protein>
<dbReference type="EMBL" id="BOMV01000128">
    <property type="protein sequence ID" value="GIF02279.1"/>
    <property type="molecule type" value="Genomic_DNA"/>
</dbReference>
<keyword evidence="2" id="KW-0812">Transmembrane</keyword>
<organism evidence="3 4">
    <name type="scientific">Paractinoplanes rishiriensis</name>
    <dbReference type="NCBI Taxonomy" id="1050105"/>
    <lineage>
        <taxon>Bacteria</taxon>
        <taxon>Bacillati</taxon>
        <taxon>Actinomycetota</taxon>
        <taxon>Actinomycetes</taxon>
        <taxon>Micromonosporales</taxon>
        <taxon>Micromonosporaceae</taxon>
        <taxon>Paractinoplanes</taxon>
    </lineage>
</organism>
<comment type="caution">
    <text evidence="3">The sequence shown here is derived from an EMBL/GenBank/DDBJ whole genome shotgun (WGS) entry which is preliminary data.</text>
</comment>
<feature type="region of interest" description="Disordered" evidence="1">
    <location>
        <begin position="1"/>
        <end position="22"/>
    </location>
</feature>
<dbReference type="AlphaFoldDB" id="A0A919N026"/>
<sequence length="169" mass="18219">MALTAVAPRAEPGTAASAQRAAHNKRAVSLMKARSPAVTRKGELRPARRYWREIQMSEVENLSLVVGFLSATFVIPVLQQPGWPAQRRAWVTFAYAVVVGFATTWYLGELELTHVTGLRQLATAILMVLVSAIATYKGFTKETGIALRIERATSPASLLAGKRGGEGAA</sequence>